<reference evidence="1" key="1">
    <citation type="journal article" date="2016" name="Nat. Genet.">
        <title>A high-quality carrot genome assembly provides new insights into carotenoid accumulation and asterid genome evolution.</title>
        <authorList>
            <person name="Iorizzo M."/>
            <person name="Ellison S."/>
            <person name="Senalik D."/>
            <person name="Zeng P."/>
            <person name="Satapoomin P."/>
            <person name="Huang J."/>
            <person name="Bowman M."/>
            <person name="Iovene M."/>
            <person name="Sanseverino W."/>
            <person name="Cavagnaro P."/>
            <person name="Yildiz M."/>
            <person name="Macko-Podgorni A."/>
            <person name="Moranska E."/>
            <person name="Grzebelus E."/>
            <person name="Grzebelus D."/>
            <person name="Ashrafi H."/>
            <person name="Zheng Z."/>
            <person name="Cheng S."/>
            <person name="Spooner D."/>
            <person name="Van Deynze A."/>
            <person name="Simon P."/>
        </authorList>
    </citation>
    <scope>NUCLEOTIDE SEQUENCE [LARGE SCALE GENOMIC DNA]</scope>
    <source>
        <tissue evidence="1">Leaf</tissue>
    </source>
</reference>
<sequence length="42" mass="4716">MASSVEKKEQVVSMELPAPSGWIKKVFLNKKCVFCLDFGLLN</sequence>
<dbReference type="Gramene" id="KZN00559">
    <property type="protein sequence ID" value="KZN00559"/>
    <property type="gene ID" value="DCAR_009313"/>
</dbReference>
<comment type="caution">
    <text evidence="1">The sequence shown here is derived from an EMBL/GenBank/DDBJ whole genome shotgun (WGS) entry which is preliminary data.</text>
</comment>
<dbReference type="EMBL" id="LNRQ01000003">
    <property type="protein sequence ID" value="KZN00559.1"/>
    <property type="molecule type" value="Genomic_DNA"/>
</dbReference>
<gene>
    <name evidence="1" type="ORF">DCAR_009313</name>
</gene>
<name>A0A165ZYM7_DAUCS</name>
<protein>
    <submittedName>
        <fullName evidence="1">Uncharacterized protein</fullName>
    </submittedName>
</protein>
<accession>A0A165ZYM7</accession>
<evidence type="ECO:0000313" key="1">
    <source>
        <dbReference type="EMBL" id="KZN00559.1"/>
    </source>
</evidence>
<dbReference type="AlphaFoldDB" id="A0A165ZYM7"/>
<proteinExistence type="predicted"/>
<organism evidence="1">
    <name type="scientific">Daucus carota subsp. sativus</name>
    <name type="common">Carrot</name>
    <dbReference type="NCBI Taxonomy" id="79200"/>
    <lineage>
        <taxon>Eukaryota</taxon>
        <taxon>Viridiplantae</taxon>
        <taxon>Streptophyta</taxon>
        <taxon>Embryophyta</taxon>
        <taxon>Tracheophyta</taxon>
        <taxon>Spermatophyta</taxon>
        <taxon>Magnoliopsida</taxon>
        <taxon>eudicotyledons</taxon>
        <taxon>Gunneridae</taxon>
        <taxon>Pentapetalae</taxon>
        <taxon>asterids</taxon>
        <taxon>campanulids</taxon>
        <taxon>Apiales</taxon>
        <taxon>Apiaceae</taxon>
        <taxon>Apioideae</taxon>
        <taxon>Scandiceae</taxon>
        <taxon>Daucinae</taxon>
        <taxon>Daucus</taxon>
        <taxon>Daucus sect. Daucus</taxon>
    </lineage>
</organism>